<dbReference type="GO" id="GO:0009435">
    <property type="term" value="P:NAD+ biosynthetic process"/>
    <property type="evidence" value="ECO:0007669"/>
    <property type="project" value="InterPro"/>
</dbReference>
<evidence type="ECO:0000256" key="1">
    <source>
        <dbReference type="SAM" id="MobiDB-lite"/>
    </source>
</evidence>
<feature type="domain" description="Nicotinate phosphoribosyltransferase C-terminal" evidence="2">
    <location>
        <begin position="64"/>
        <end position="121"/>
    </location>
</feature>
<feature type="region of interest" description="Disordered" evidence="1">
    <location>
        <begin position="1"/>
        <end position="21"/>
    </location>
</feature>
<evidence type="ECO:0000313" key="4">
    <source>
        <dbReference type="Proteomes" id="UP000605201"/>
    </source>
</evidence>
<dbReference type="EMBL" id="JACNIG010000199">
    <property type="protein sequence ID" value="MBC8432015.1"/>
    <property type="molecule type" value="Genomic_DNA"/>
</dbReference>
<organism evidence="3 4">
    <name type="scientific">Candidatus Desulfatibia vada</name>
    <dbReference type="NCBI Taxonomy" id="2841696"/>
    <lineage>
        <taxon>Bacteria</taxon>
        <taxon>Pseudomonadati</taxon>
        <taxon>Thermodesulfobacteriota</taxon>
        <taxon>Desulfobacteria</taxon>
        <taxon>Desulfobacterales</taxon>
        <taxon>Desulfobacterales incertae sedis</taxon>
        <taxon>Candidatus Desulfatibia</taxon>
    </lineage>
</organism>
<name>A0A8J6P3R0_9BACT</name>
<dbReference type="Gene3D" id="3.20.140.10">
    <property type="entry name" value="nicotinate phosphoribosyltransferase"/>
    <property type="match status" value="1"/>
</dbReference>
<evidence type="ECO:0000313" key="3">
    <source>
        <dbReference type="EMBL" id="MBC8432015.1"/>
    </source>
</evidence>
<dbReference type="Pfam" id="PF17956">
    <property type="entry name" value="NAPRTase_C"/>
    <property type="match status" value="1"/>
</dbReference>
<dbReference type="InterPro" id="IPR041619">
    <property type="entry name" value="NAPRTase_C"/>
</dbReference>
<dbReference type="Proteomes" id="UP000605201">
    <property type="component" value="Unassembled WGS sequence"/>
</dbReference>
<accession>A0A8J6P3R0</accession>
<dbReference type="SUPFAM" id="SSF51690">
    <property type="entry name" value="Nicotinate/Quinolinate PRTase C-terminal domain-like"/>
    <property type="match status" value="1"/>
</dbReference>
<sequence>MIHLQDSHDEDDREFEKFPKHSVTGSWGSNVLAGKKQVFRRSDQEGRYTEDIIGLRDESIEGSRPLLELVMTDGKILRPPPSLQAIQAKFKKSFTLLDDRYKSIEDHNAYPVKLSRRLEELQITSNQ</sequence>
<evidence type="ECO:0000259" key="2">
    <source>
        <dbReference type="Pfam" id="PF17956"/>
    </source>
</evidence>
<gene>
    <name evidence="3" type="ORF">H8D96_08855</name>
</gene>
<protein>
    <recommendedName>
        <fullName evidence="2">Nicotinate phosphoribosyltransferase C-terminal domain-containing protein</fullName>
    </recommendedName>
</protein>
<dbReference type="InterPro" id="IPR036068">
    <property type="entry name" value="Nicotinate_pribotase-like_C"/>
</dbReference>
<proteinExistence type="predicted"/>
<reference evidence="3 4" key="1">
    <citation type="submission" date="2020-08" db="EMBL/GenBank/DDBJ databases">
        <title>Bridging the membrane lipid divide: bacteria of the FCB group superphylum have the potential to synthesize archaeal ether lipids.</title>
        <authorList>
            <person name="Villanueva L."/>
            <person name="Von Meijenfeldt F.A.B."/>
            <person name="Westbye A.B."/>
            <person name="Yadav S."/>
            <person name="Hopmans E.C."/>
            <person name="Dutilh B.E."/>
            <person name="Sinninghe Damste J.S."/>
        </authorList>
    </citation>
    <scope>NUCLEOTIDE SEQUENCE [LARGE SCALE GENOMIC DNA]</scope>
    <source>
        <strain evidence="3">NIOZ-UU17</strain>
    </source>
</reference>
<comment type="caution">
    <text evidence="3">The sequence shown here is derived from an EMBL/GenBank/DDBJ whole genome shotgun (WGS) entry which is preliminary data.</text>
</comment>
<dbReference type="AlphaFoldDB" id="A0A8J6P3R0"/>